<evidence type="ECO:0000313" key="3">
    <source>
        <dbReference type="EMBL" id="MFF8277306.1"/>
    </source>
</evidence>
<organism evidence="3 4">
    <name type="scientific">Streptomyces lateritius</name>
    <dbReference type="NCBI Taxonomy" id="67313"/>
    <lineage>
        <taxon>Bacteria</taxon>
        <taxon>Bacillati</taxon>
        <taxon>Actinomycetota</taxon>
        <taxon>Actinomycetes</taxon>
        <taxon>Kitasatosporales</taxon>
        <taxon>Streptomycetaceae</taxon>
        <taxon>Streptomyces</taxon>
    </lineage>
</organism>
<dbReference type="InterPro" id="IPR003776">
    <property type="entry name" value="YcaO-like_dom"/>
</dbReference>
<evidence type="ECO:0000259" key="2">
    <source>
        <dbReference type="PROSITE" id="PS51664"/>
    </source>
</evidence>
<keyword evidence="4" id="KW-1185">Reference proteome</keyword>
<feature type="domain" description="YcaO" evidence="2">
    <location>
        <begin position="60"/>
        <end position="460"/>
    </location>
</feature>
<dbReference type="EMBL" id="JBIBSM010000006">
    <property type="protein sequence ID" value="MFF8277306.1"/>
    <property type="molecule type" value="Genomic_DNA"/>
</dbReference>
<reference evidence="3 4" key="1">
    <citation type="submission" date="2024-10" db="EMBL/GenBank/DDBJ databases">
        <title>The Natural Products Discovery Center: Release of the First 8490 Sequenced Strains for Exploring Actinobacteria Biosynthetic Diversity.</title>
        <authorList>
            <person name="Kalkreuter E."/>
            <person name="Kautsar S.A."/>
            <person name="Yang D."/>
            <person name="Bader C.D."/>
            <person name="Teijaro C.N."/>
            <person name="Fluegel L."/>
            <person name="Davis C.M."/>
            <person name="Simpson J.R."/>
            <person name="Lauterbach L."/>
            <person name="Steele A.D."/>
            <person name="Gui C."/>
            <person name="Meng S."/>
            <person name="Li G."/>
            <person name="Viehrig K."/>
            <person name="Ye F."/>
            <person name="Su P."/>
            <person name="Kiefer A.F."/>
            <person name="Nichols A."/>
            <person name="Cepeda A.J."/>
            <person name="Yan W."/>
            <person name="Fan B."/>
            <person name="Jiang Y."/>
            <person name="Adhikari A."/>
            <person name="Zheng C.-J."/>
            <person name="Schuster L."/>
            <person name="Cowan T.M."/>
            <person name="Smanski M.J."/>
            <person name="Chevrette M.G."/>
            <person name="De Carvalho L.P.S."/>
            <person name="Shen B."/>
        </authorList>
    </citation>
    <scope>NUCLEOTIDE SEQUENCE [LARGE SCALE GENOMIC DNA]</scope>
    <source>
        <strain evidence="3 4">NPDC015755</strain>
    </source>
</reference>
<sequence length="460" mass="49988">MTLTGVPSLDALVDPVCGLIRGVEPVPHPSGAPPRYTAMTAEVSDARRFGAWPADRVSLGTTFGDPRGARLAAVAEAVERYCGNRLAPPGHPDAPRRATATELRAEGLRLYGPGDLPSYASWQYERPGFPYEPLGPDTPALWVRGSESGRECWVPVALSHLNWRQGQLRSLPRTHHLNYAGIATGQGFDDAVERGLLEVVERDALELWWHLDGPTRGIDPRSVPGLDRDLEGCGLDVRIVEMPSEFAPCVAAWVYDPERGIHAAGFACRYDPAEAARKAVLEAVHTWVFTQGAVDADGWVFQAIDAGMLARGLYLDHRADRRYLDAAGEDFGAIRDLGAHVQVWLDPRMESYARRFTEPALGVVPVDEITTGSRAQLDARLASGGHRLVTVDLTTEDIAETSLRVARVLVSGLIPNAPAAFAYFGCERFTRAAVERGWWPTAPTGPTGPGDFTLAPPPHM</sequence>
<dbReference type="Gene3D" id="3.30.1330.230">
    <property type="match status" value="1"/>
</dbReference>
<dbReference type="Gene3D" id="3.30.40.250">
    <property type="match status" value="1"/>
</dbReference>
<dbReference type="RefSeq" id="WP_391934607.1">
    <property type="nucleotide sequence ID" value="NZ_JBIBSM010000006.1"/>
</dbReference>
<proteinExistence type="predicted"/>
<name>A0ABW6YBV1_9ACTN</name>
<evidence type="ECO:0000313" key="4">
    <source>
        <dbReference type="Proteomes" id="UP001603013"/>
    </source>
</evidence>
<comment type="caution">
    <text evidence="3">The sequence shown here is derived from an EMBL/GenBank/DDBJ whole genome shotgun (WGS) entry which is preliminary data.</text>
</comment>
<dbReference type="Gene3D" id="3.30.160.660">
    <property type="match status" value="1"/>
</dbReference>
<dbReference type="PANTHER" id="PTHR37809:SF1">
    <property type="entry name" value="RIBOSOMAL PROTEIN S12 METHYLTHIOTRANSFERASE ACCESSORY FACTOR YCAO"/>
    <property type="match status" value="1"/>
</dbReference>
<feature type="region of interest" description="Disordered" evidence="1">
    <location>
        <begin position="440"/>
        <end position="460"/>
    </location>
</feature>
<gene>
    <name evidence="3" type="ORF">ACF05T_14535</name>
</gene>
<protein>
    <submittedName>
        <fullName evidence="3">YcaO-like family protein</fullName>
    </submittedName>
</protein>
<dbReference type="Pfam" id="PF02624">
    <property type="entry name" value="YcaO"/>
    <property type="match status" value="1"/>
</dbReference>
<dbReference type="PROSITE" id="PS51664">
    <property type="entry name" value="YCAO"/>
    <property type="match status" value="1"/>
</dbReference>
<dbReference type="Proteomes" id="UP001603013">
    <property type="component" value="Unassembled WGS sequence"/>
</dbReference>
<accession>A0ABW6YBV1</accession>
<dbReference type="PANTHER" id="PTHR37809">
    <property type="entry name" value="RIBOSOMAL PROTEIN S12 METHYLTHIOTRANSFERASE ACCESSORY FACTOR YCAO"/>
    <property type="match status" value="1"/>
</dbReference>
<evidence type="ECO:0000256" key="1">
    <source>
        <dbReference type="SAM" id="MobiDB-lite"/>
    </source>
</evidence>